<feature type="domain" description="Phosphotyrosine protein phosphatase I" evidence="6">
    <location>
        <begin position="2"/>
        <end position="156"/>
    </location>
</feature>
<dbReference type="GO" id="GO:0004725">
    <property type="term" value="F:protein tyrosine phosphatase activity"/>
    <property type="evidence" value="ECO:0007669"/>
    <property type="project" value="UniProtKB-EC"/>
</dbReference>
<dbReference type="Proteomes" id="UP000229730">
    <property type="component" value="Unassembled WGS sequence"/>
</dbReference>
<dbReference type="OrthoDB" id="9784339at2"/>
<dbReference type="PRINTS" id="PR00719">
    <property type="entry name" value="LMWPTPASE"/>
</dbReference>
<dbReference type="InParanoid" id="A0A2G4YUW0"/>
<evidence type="ECO:0000259" key="6">
    <source>
        <dbReference type="SMART" id="SM00226"/>
    </source>
</evidence>
<protein>
    <recommendedName>
        <fullName evidence="2">protein-tyrosine-phosphatase</fullName>
        <ecNumber evidence="2">3.1.3.48</ecNumber>
    </recommendedName>
</protein>
<name>A0A2G4YUW0_9PROT</name>
<comment type="similarity">
    <text evidence="1">Belongs to the low molecular weight phosphotyrosine protein phosphatase family.</text>
</comment>
<dbReference type="AlphaFoldDB" id="A0A2G4YUW0"/>
<evidence type="ECO:0000256" key="3">
    <source>
        <dbReference type="ARBA" id="ARBA00022801"/>
    </source>
</evidence>
<dbReference type="SMART" id="SM00226">
    <property type="entry name" value="LMWPc"/>
    <property type="match status" value="1"/>
</dbReference>
<dbReference type="Gene3D" id="3.40.50.2300">
    <property type="match status" value="1"/>
</dbReference>
<organism evidence="7 8">
    <name type="scientific">Paremcibacter congregatus</name>
    <dbReference type="NCBI Taxonomy" id="2043170"/>
    <lineage>
        <taxon>Bacteria</taxon>
        <taxon>Pseudomonadati</taxon>
        <taxon>Pseudomonadota</taxon>
        <taxon>Alphaproteobacteria</taxon>
        <taxon>Emcibacterales</taxon>
        <taxon>Emcibacteraceae</taxon>
        <taxon>Paremcibacter</taxon>
    </lineage>
</organism>
<feature type="active site" description="Nucleophile" evidence="5">
    <location>
        <position position="8"/>
    </location>
</feature>
<keyword evidence="3" id="KW-0378">Hydrolase</keyword>
<dbReference type="Pfam" id="PF01451">
    <property type="entry name" value="LMWPc"/>
    <property type="match status" value="1"/>
</dbReference>
<dbReference type="RefSeq" id="WP_099471614.1">
    <property type="nucleotide sequence ID" value="NZ_CP041025.1"/>
</dbReference>
<accession>A0A2G4YUW0</accession>
<evidence type="ECO:0000313" key="7">
    <source>
        <dbReference type="EMBL" id="PHZ86030.1"/>
    </source>
</evidence>
<keyword evidence="8" id="KW-1185">Reference proteome</keyword>
<evidence type="ECO:0000313" key="8">
    <source>
        <dbReference type="Proteomes" id="UP000229730"/>
    </source>
</evidence>
<dbReference type="InterPro" id="IPR036196">
    <property type="entry name" value="Ptyr_pPase_sf"/>
</dbReference>
<dbReference type="CDD" id="cd16343">
    <property type="entry name" value="LMWPTP"/>
    <property type="match status" value="1"/>
</dbReference>
<evidence type="ECO:0000256" key="4">
    <source>
        <dbReference type="ARBA" id="ARBA00022912"/>
    </source>
</evidence>
<evidence type="ECO:0000256" key="2">
    <source>
        <dbReference type="ARBA" id="ARBA00013064"/>
    </source>
</evidence>
<comment type="caution">
    <text evidence="7">The sequence shown here is derived from an EMBL/GenBank/DDBJ whole genome shotgun (WGS) entry which is preliminary data.</text>
</comment>
<dbReference type="FunCoup" id="A0A2G4YUW0">
    <property type="interactions" value="518"/>
</dbReference>
<proteinExistence type="inferred from homology"/>
<dbReference type="SUPFAM" id="SSF52788">
    <property type="entry name" value="Phosphotyrosine protein phosphatases I"/>
    <property type="match status" value="1"/>
</dbReference>
<evidence type="ECO:0000256" key="1">
    <source>
        <dbReference type="ARBA" id="ARBA00011063"/>
    </source>
</evidence>
<dbReference type="InterPro" id="IPR023485">
    <property type="entry name" value="Ptyr_pPase"/>
</dbReference>
<dbReference type="PANTHER" id="PTHR11717:SF7">
    <property type="entry name" value="LOW MOLECULAR WEIGHT PHOSPHOTYROSINE PROTEIN PHOSPHATASE"/>
    <property type="match status" value="1"/>
</dbReference>
<dbReference type="EC" id="3.1.3.48" evidence="2"/>
<keyword evidence="4" id="KW-0904">Protein phosphatase</keyword>
<reference evidence="7 8" key="1">
    <citation type="submission" date="2017-10" db="EMBL/GenBank/DDBJ databases">
        <title>Frigbacter circumglobatus gen. nov. sp. nov., isolated from sediment cultured in situ.</title>
        <authorList>
            <person name="Zhao Z."/>
        </authorList>
    </citation>
    <scope>NUCLEOTIDE SEQUENCE [LARGE SCALE GENOMIC DNA]</scope>
    <source>
        <strain evidence="7 8">ZYL</strain>
    </source>
</reference>
<feature type="active site" description="Proton donor" evidence="5">
    <location>
        <position position="130"/>
    </location>
</feature>
<gene>
    <name evidence="7" type="ORF">CRD36_04995</name>
</gene>
<dbReference type="InterPro" id="IPR050438">
    <property type="entry name" value="LMW_PTPase"/>
</dbReference>
<feature type="active site" evidence="5">
    <location>
        <position position="14"/>
    </location>
</feature>
<dbReference type="PANTHER" id="PTHR11717">
    <property type="entry name" value="LOW MOLECULAR WEIGHT PROTEIN TYROSINE PHOSPHATASE"/>
    <property type="match status" value="1"/>
</dbReference>
<sequence length="163" mass="18427">MLKVLFVCLGNICRSPTAEGVLRHKLHTAGIRDGYLGNIFIDSAGTGGYHIGEKPDKRSRKAAEKYGVSLEDIRSRKLTLQDFTDYDYILGMDQENIYNMKALAPEEHHHKIRLFMEYGENCPGITEVPDPYSGGLDGFDRVYNIIDRGADGFLKYLTTNYDL</sequence>
<evidence type="ECO:0000256" key="5">
    <source>
        <dbReference type="PIRSR" id="PIRSR617867-1"/>
    </source>
</evidence>
<dbReference type="EMBL" id="PDEM01000009">
    <property type="protein sequence ID" value="PHZ86030.1"/>
    <property type="molecule type" value="Genomic_DNA"/>
</dbReference>
<dbReference type="InterPro" id="IPR017867">
    <property type="entry name" value="Tyr_phospatase_low_mol_wt"/>
</dbReference>